<keyword evidence="2" id="KW-0472">Membrane</keyword>
<dbReference type="OrthoDB" id="6279422at2759"/>
<evidence type="ECO:0000256" key="2">
    <source>
        <dbReference type="SAM" id="Phobius"/>
    </source>
</evidence>
<proteinExistence type="predicted"/>
<dbReference type="STRING" id="102285.A0A158QHJ0"/>
<dbReference type="AlphaFoldDB" id="A0A158QHJ0"/>
<accession>A0A158QHJ0</accession>
<feature type="transmembrane region" description="Helical" evidence="2">
    <location>
        <begin position="615"/>
        <end position="633"/>
    </location>
</feature>
<gene>
    <name evidence="3" type="ORF">HNAJ_LOCUS7505</name>
</gene>
<feature type="transmembrane region" description="Helical" evidence="2">
    <location>
        <begin position="580"/>
        <end position="603"/>
    </location>
</feature>
<feature type="transmembrane region" description="Helical" evidence="2">
    <location>
        <begin position="675"/>
        <end position="704"/>
    </location>
</feature>
<dbReference type="EMBL" id="UZAE01012067">
    <property type="protein sequence ID" value="VDO03365.1"/>
    <property type="molecule type" value="Genomic_DNA"/>
</dbReference>
<keyword evidence="2" id="KW-0812">Transmembrane</keyword>
<protein>
    <submittedName>
        <fullName evidence="5">GPS domain-containing protein</fullName>
    </submittedName>
</protein>
<dbReference type="Proteomes" id="UP000278807">
    <property type="component" value="Unassembled WGS sequence"/>
</dbReference>
<evidence type="ECO:0000313" key="5">
    <source>
        <dbReference type="WBParaSite" id="HNAJ_0000750901-mRNA-1"/>
    </source>
</evidence>
<evidence type="ECO:0000313" key="3">
    <source>
        <dbReference type="EMBL" id="VDO03365.1"/>
    </source>
</evidence>
<feature type="region of interest" description="Disordered" evidence="1">
    <location>
        <begin position="1031"/>
        <end position="1050"/>
    </location>
</feature>
<reference evidence="3 4" key="2">
    <citation type="submission" date="2018-11" db="EMBL/GenBank/DDBJ databases">
        <authorList>
            <consortium name="Pathogen Informatics"/>
        </authorList>
    </citation>
    <scope>NUCLEOTIDE SEQUENCE [LARGE SCALE GENOMIC DNA]</scope>
</reference>
<evidence type="ECO:0000256" key="1">
    <source>
        <dbReference type="SAM" id="MobiDB-lite"/>
    </source>
</evidence>
<keyword evidence="4" id="KW-1185">Reference proteome</keyword>
<organism evidence="5">
    <name type="scientific">Rodentolepis nana</name>
    <name type="common">Dwarf tapeworm</name>
    <name type="synonym">Hymenolepis nana</name>
    <dbReference type="NCBI Taxonomy" id="102285"/>
    <lineage>
        <taxon>Eukaryota</taxon>
        <taxon>Metazoa</taxon>
        <taxon>Spiralia</taxon>
        <taxon>Lophotrochozoa</taxon>
        <taxon>Platyhelminthes</taxon>
        <taxon>Cestoda</taxon>
        <taxon>Eucestoda</taxon>
        <taxon>Cyclophyllidea</taxon>
        <taxon>Hymenolepididae</taxon>
        <taxon>Rodentolepis</taxon>
    </lineage>
</organism>
<sequence>RCVQVVHPISGKPSSFCSNDDLWNTTGPTSGWQAVKVDLMSTQSDFQLVYLFVGRSCIELVVPETLQKVPYCRCVNVPDPKTGRSSSLCFNDELWNATGASSGWKSVKVDLSATSRSDFQFRFLSTHYLIFKFSNCMEVVNPLGGKATSVCFNEDVWNTTGSTSGWQKAAVELGSINKGDFQCGFDCACEHLFFIFFPIHPFCFIFLLSPTYLYPHLLFISSRCVQIPDPVSGKTTNVCFNDDLWNITVSTDGWKIARVDLVSSNSSDFQLNRFSTPKTIWATNNSREITSRWSNAVVNLEVGPSDFQLPYPPFVCLLLNPFRSPQLVISADLVVNLRIRKLASSSSIGNACLGVMLIKSPLSIPETLWSANSSDSDVPAWRKAIISLDKSGTFTRSDFQVNLIRDSFSNQGFAVNNCKNVRDADTGEIHVICFNDELWKDNGSVPGWKTGRVDLSSSAKSDFQMLILGSFELSFHLLSFLFSLFFLYLNSFSPYFLFSRCVQVHHPLTGKLTSICSTDDLWNATGSTSGWQNVAIDLNSTVKSDFQPIIFIPSFSNFRDCIQVFHPKTGKPTSVWFVDLYSSMVISLMRLLVLMMSCGMPLILHRAGIMSKSTFLPLLLGVIFRYFFKPIILEGVIPAGFPDAKICVDNITSYNVSCSELEPKPAMSTSNTYTWAQYFGITFIVALAFGLLVPILFLVGIIVICRRRHAYRHHCMTNGSGGGMSVGGPGSGSYGNSKLFSANLWHYIGGKEVADDPFAEHTASIHRPPFATHKFSDGTMGIRGDGTLDLPDVVIPSGRVVGGTLMRNPQPSYNGTPYGYQTMMATGKGMRYNGMTMGQQNTMMPNQPNFPMEFGAQGMMQGNQMMMAPGQVMVQQDPNQQQMMMQPSNYFQSLAQPAGQQQQLGGQQQQPQQPQMMLTGAPNQVTAAANVPLPTATTNAASVTPLQSAPVNAVPDENGPFVLPDPPSDHQQERDQVAAALDALNAATEPPQSRQITSVTAAVGGEHPPPGYDEAVGMAVSRASVTGTAAAAPVLPPRRSGGAASGEPISLAQRYGLPVAEI</sequence>
<reference evidence="5" key="1">
    <citation type="submission" date="2016-04" db="UniProtKB">
        <authorList>
            <consortium name="WormBaseParasite"/>
        </authorList>
    </citation>
    <scope>IDENTIFICATION</scope>
</reference>
<feature type="transmembrane region" description="Helical" evidence="2">
    <location>
        <begin position="465"/>
        <end position="489"/>
    </location>
</feature>
<keyword evidence="2" id="KW-1133">Transmembrane helix</keyword>
<dbReference type="WBParaSite" id="HNAJ_0000750901-mRNA-1">
    <property type="protein sequence ID" value="HNAJ_0000750901-mRNA-1"/>
    <property type="gene ID" value="HNAJ_0000750901"/>
</dbReference>
<evidence type="ECO:0000313" key="4">
    <source>
        <dbReference type="Proteomes" id="UP000278807"/>
    </source>
</evidence>
<feature type="transmembrane region" description="Helical" evidence="2">
    <location>
        <begin position="192"/>
        <end position="213"/>
    </location>
</feature>
<name>A0A158QHJ0_RODNA</name>